<reference evidence="1 2" key="1">
    <citation type="journal article" date="2015" name="Sci. Rep.">
        <title>The power of single molecule real-time sequencing technology in the de novo assembly of a eukaryotic genome.</title>
        <authorList>
            <person name="Sakai H."/>
            <person name="Naito K."/>
            <person name="Ogiso-Tanaka E."/>
            <person name="Takahashi Y."/>
            <person name="Iseki K."/>
            <person name="Muto C."/>
            <person name="Satou K."/>
            <person name="Teruya K."/>
            <person name="Shiroma A."/>
            <person name="Shimoji M."/>
            <person name="Hirano T."/>
            <person name="Itoh T."/>
            <person name="Kaga A."/>
            <person name="Tomooka N."/>
        </authorList>
    </citation>
    <scope>NUCLEOTIDE SEQUENCE [LARGE SCALE GENOMIC DNA]</scope>
    <source>
        <strain evidence="2">cv. Shumari</strain>
    </source>
</reference>
<sequence>MPLFPPALITSRFDNFPSSTGRSPLRLLSKISRVLRLTQSPSSLGIDPVRWLEFKLKFWRFMSLPTLEGMPPTRPLELRSRTLSSEQFPMSGEIVPVRLAPEMTNI</sequence>
<accession>A0A0S3RUV7</accession>
<dbReference type="AlphaFoldDB" id="A0A0S3RUV7"/>
<dbReference type="EMBL" id="AP015037">
    <property type="protein sequence ID" value="BAT84410.1"/>
    <property type="molecule type" value="Genomic_DNA"/>
</dbReference>
<keyword evidence="2" id="KW-1185">Reference proteome</keyword>
<protein>
    <submittedName>
        <fullName evidence="1">Uncharacterized protein</fullName>
    </submittedName>
</protein>
<evidence type="ECO:0000313" key="1">
    <source>
        <dbReference type="EMBL" id="BAT84410.1"/>
    </source>
</evidence>
<name>A0A0S3RUV7_PHAAN</name>
<organism evidence="1 2">
    <name type="scientific">Vigna angularis var. angularis</name>
    <dbReference type="NCBI Taxonomy" id="157739"/>
    <lineage>
        <taxon>Eukaryota</taxon>
        <taxon>Viridiplantae</taxon>
        <taxon>Streptophyta</taxon>
        <taxon>Embryophyta</taxon>
        <taxon>Tracheophyta</taxon>
        <taxon>Spermatophyta</taxon>
        <taxon>Magnoliopsida</taxon>
        <taxon>eudicotyledons</taxon>
        <taxon>Gunneridae</taxon>
        <taxon>Pentapetalae</taxon>
        <taxon>rosids</taxon>
        <taxon>fabids</taxon>
        <taxon>Fabales</taxon>
        <taxon>Fabaceae</taxon>
        <taxon>Papilionoideae</taxon>
        <taxon>50 kb inversion clade</taxon>
        <taxon>NPAAA clade</taxon>
        <taxon>indigoferoid/millettioid clade</taxon>
        <taxon>Phaseoleae</taxon>
        <taxon>Vigna</taxon>
    </lineage>
</organism>
<gene>
    <name evidence="1" type="primary">Vigan.04G177100</name>
    <name evidence="1" type="ORF">VIGAN_04177100</name>
</gene>
<proteinExistence type="predicted"/>
<evidence type="ECO:0000313" key="2">
    <source>
        <dbReference type="Proteomes" id="UP000291084"/>
    </source>
</evidence>
<dbReference type="Proteomes" id="UP000291084">
    <property type="component" value="Chromosome 4"/>
</dbReference>